<dbReference type="InterPro" id="IPR053855">
    <property type="entry name" value="DUF6931"/>
</dbReference>
<evidence type="ECO:0000313" key="2">
    <source>
        <dbReference type="Proteomes" id="UP001216253"/>
    </source>
</evidence>
<dbReference type="EMBL" id="JARESE010000062">
    <property type="protein sequence ID" value="MDE8653708.1"/>
    <property type="molecule type" value="Genomic_DNA"/>
</dbReference>
<keyword evidence="2" id="KW-1185">Reference proteome</keyword>
<sequence>MNAWTCSPWTDAGQLMALIDPDEEPGAAAGQALPEWYAQLLDRGELDTAIEFLCHALPRYECLVWATRALLEIRAVERSDPLIVAVLRWIDDPDDAKRRAAAQAGETVKKMNAAQLLCEATFLSGGSMAPEHLPAVQPPPDACAKLASGAILLGAYALDDPVAAKRKALALGEAIVTRQ</sequence>
<accession>A0ABT5WV27</accession>
<reference evidence="1 2" key="1">
    <citation type="submission" date="2023-03" db="EMBL/GenBank/DDBJ databases">
        <title>NovoSphingobium album sp. nov. isolated from polycyclic aromatic hydrocarbons- and heavy-metal polluted soil.</title>
        <authorList>
            <person name="Liu Z."/>
            <person name="Wang K."/>
        </authorList>
    </citation>
    <scope>NUCLEOTIDE SEQUENCE [LARGE SCALE GENOMIC DNA]</scope>
    <source>
        <strain evidence="1 2">H3SJ31-1</strain>
    </source>
</reference>
<gene>
    <name evidence="1" type="ORF">PYV00_18585</name>
</gene>
<evidence type="ECO:0000313" key="1">
    <source>
        <dbReference type="EMBL" id="MDE8653708.1"/>
    </source>
</evidence>
<dbReference type="Pfam" id="PF22011">
    <property type="entry name" value="DUF6931"/>
    <property type="match status" value="1"/>
</dbReference>
<comment type="caution">
    <text evidence="1">The sequence shown here is derived from an EMBL/GenBank/DDBJ whole genome shotgun (WGS) entry which is preliminary data.</text>
</comment>
<evidence type="ECO:0008006" key="3">
    <source>
        <dbReference type="Google" id="ProtNLM"/>
    </source>
</evidence>
<organism evidence="1 2">
    <name type="scientific">Novosphingobium album</name>
    <name type="common">ex Liu et al. 2023</name>
    <dbReference type="NCBI Taxonomy" id="3031130"/>
    <lineage>
        <taxon>Bacteria</taxon>
        <taxon>Pseudomonadati</taxon>
        <taxon>Pseudomonadota</taxon>
        <taxon>Alphaproteobacteria</taxon>
        <taxon>Sphingomonadales</taxon>
        <taxon>Sphingomonadaceae</taxon>
        <taxon>Novosphingobium</taxon>
    </lineage>
</organism>
<proteinExistence type="predicted"/>
<dbReference type="Proteomes" id="UP001216253">
    <property type="component" value="Unassembled WGS sequence"/>
</dbReference>
<protein>
    <recommendedName>
        <fullName evidence="3">HEAT repeat domain-containing protein</fullName>
    </recommendedName>
</protein>
<name>A0ABT5WV27_9SPHN</name>